<dbReference type="EMBL" id="AESD01000030">
    <property type="protein sequence ID" value="EHJ15138.1"/>
    <property type="molecule type" value="Genomic_DNA"/>
</dbReference>
<dbReference type="GO" id="GO:0006053">
    <property type="term" value="P:N-acetylmannosamine catabolic process"/>
    <property type="evidence" value="ECO:0007669"/>
    <property type="project" value="TreeGrafter"/>
</dbReference>
<dbReference type="InterPro" id="IPR013785">
    <property type="entry name" value="Aldolase_TIM"/>
</dbReference>
<evidence type="ECO:0000256" key="4">
    <source>
        <dbReference type="ARBA" id="ARBA00007439"/>
    </source>
</evidence>
<evidence type="ECO:0000256" key="6">
    <source>
        <dbReference type="ARBA" id="ARBA00023277"/>
    </source>
</evidence>
<evidence type="ECO:0000256" key="5">
    <source>
        <dbReference type="ARBA" id="ARBA00023235"/>
    </source>
</evidence>
<dbReference type="Proteomes" id="UP000003477">
    <property type="component" value="Unassembled WGS sequence"/>
</dbReference>
<dbReference type="PATRIC" id="fig|423471.3.peg.190"/>
<evidence type="ECO:0000313" key="8">
    <source>
        <dbReference type="EMBL" id="EHJ15138.1"/>
    </source>
</evidence>
<comment type="caution">
    <text evidence="8">The sequence shown here is derived from an EMBL/GenBank/DDBJ whole genome shotgun (WGS) entry which is preliminary data.</text>
</comment>
<dbReference type="Pfam" id="PF04131">
    <property type="entry name" value="NanE"/>
    <property type="match status" value="1"/>
</dbReference>
<dbReference type="GO" id="GO:0019262">
    <property type="term" value="P:N-acetylneuraminate catabolic process"/>
    <property type="evidence" value="ECO:0007669"/>
    <property type="project" value="UniProtKB-UniRule"/>
</dbReference>
<keyword evidence="5 7" id="KW-0413">Isomerase</keyword>
<dbReference type="Gene3D" id="3.20.20.70">
    <property type="entry name" value="Aldolase class I"/>
    <property type="match status" value="1"/>
</dbReference>
<evidence type="ECO:0000256" key="1">
    <source>
        <dbReference type="ARBA" id="ARBA00000056"/>
    </source>
</evidence>
<dbReference type="InterPro" id="IPR007260">
    <property type="entry name" value="NanE"/>
</dbReference>
<keyword evidence="6 7" id="KW-0119">Carbohydrate metabolism</keyword>
<dbReference type="GO" id="GO:0047465">
    <property type="term" value="F:N-acylglucosamine-6-phosphate 2-epimerase activity"/>
    <property type="evidence" value="ECO:0007669"/>
    <property type="project" value="UniProtKB-EC"/>
</dbReference>
<evidence type="ECO:0000256" key="7">
    <source>
        <dbReference type="HAMAP-Rule" id="MF_01235"/>
    </source>
</evidence>
<dbReference type="NCBIfam" id="NF002231">
    <property type="entry name" value="PRK01130.1"/>
    <property type="match status" value="1"/>
</dbReference>
<dbReference type="HAMAP" id="MF_01235">
    <property type="entry name" value="ManNAc6P_epimer"/>
    <property type="match status" value="1"/>
</dbReference>
<comment type="pathway">
    <text evidence="3 7">Amino-sugar metabolism; N-acetylneuraminate degradation; D-fructose 6-phosphate from N-acetylneuraminate: step 3/5.</text>
</comment>
<dbReference type="AlphaFoldDB" id="G5IY49"/>
<comment type="similarity">
    <text evidence="4 7">Belongs to the NanE family.</text>
</comment>
<comment type="function">
    <text evidence="2 7">Converts N-acetylmannosamine-6-phosphate (ManNAc-6-P) to N-acetylglucosamine-6-phosphate (GlcNAc-6-P).</text>
</comment>
<accession>G5IY49</accession>
<dbReference type="UniPathway" id="UPA00629">
    <property type="reaction ID" value="UER00682"/>
</dbReference>
<dbReference type="PANTHER" id="PTHR36204:SF1">
    <property type="entry name" value="N-ACETYLMANNOSAMINE-6-PHOSPHATE 2-EPIMERASE-RELATED"/>
    <property type="match status" value="1"/>
</dbReference>
<name>G5IY49_CROWT</name>
<dbReference type="RefSeq" id="WP_007303264.1">
    <property type="nucleotide sequence ID" value="NZ_AESD01000030.1"/>
</dbReference>
<evidence type="ECO:0000313" key="9">
    <source>
        <dbReference type="Proteomes" id="UP000003477"/>
    </source>
</evidence>
<dbReference type="GO" id="GO:0005975">
    <property type="term" value="P:carbohydrate metabolic process"/>
    <property type="evidence" value="ECO:0007669"/>
    <property type="project" value="UniProtKB-UniRule"/>
</dbReference>
<evidence type="ECO:0000256" key="3">
    <source>
        <dbReference type="ARBA" id="ARBA00005081"/>
    </source>
</evidence>
<organism evidence="8 9">
    <name type="scientific">Crocosphaera watsonii WH 0003</name>
    <dbReference type="NCBI Taxonomy" id="423471"/>
    <lineage>
        <taxon>Bacteria</taxon>
        <taxon>Bacillati</taxon>
        <taxon>Cyanobacteriota</taxon>
        <taxon>Cyanophyceae</taxon>
        <taxon>Oscillatoriophycideae</taxon>
        <taxon>Chroococcales</taxon>
        <taxon>Aphanothecaceae</taxon>
        <taxon>Crocosphaera</taxon>
    </lineage>
</organism>
<proteinExistence type="inferred from homology"/>
<dbReference type="GeneID" id="88764167"/>
<sequence length="222" mass="23817">MLIPESSLIVSCQAPVDSPLFEPKMIAAMAKASINQGAKGIRINTPDHVKEVRKELPNTPIIGLWKQDYSGYDIYITPCYQDAVAIAEAGADIIAIDGTLRQRPGGEKLADLIDNIHQKLGKLVMADVDTIESAIASAKAGADFVGTTLYGYTKETENFNPPGFSLLEEMSQKLKVPIIAEGGISTPENAKKALEYGAYSVVVGTAITGIDLKVKAFQAMFK</sequence>
<dbReference type="CDD" id="cd04729">
    <property type="entry name" value="NanE"/>
    <property type="match status" value="1"/>
</dbReference>
<dbReference type="EC" id="5.1.3.9" evidence="7"/>
<reference evidence="8 9" key="1">
    <citation type="journal article" date="2011" name="Front. Microbiol.">
        <title>Two Strains of Crocosphaera watsonii with Highly Conserved Genomes are Distinguished by Strain-Specific Features.</title>
        <authorList>
            <person name="Bench S.R."/>
            <person name="Ilikchyan I.N."/>
            <person name="Tripp H.J."/>
            <person name="Zehr J.P."/>
        </authorList>
    </citation>
    <scope>NUCLEOTIDE SEQUENCE [LARGE SCALE GENOMIC DNA]</scope>
    <source>
        <strain evidence="8 9">WH 0003</strain>
    </source>
</reference>
<dbReference type="GO" id="GO:0005829">
    <property type="term" value="C:cytosol"/>
    <property type="evidence" value="ECO:0007669"/>
    <property type="project" value="TreeGrafter"/>
</dbReference>
<evidence type="ECO:0000256" key="2">
    <source>
        <dbReference type="ARBA" id="ARBA00002147"/>
    </source>
</evidence>
<dbReference type="InterPro" id="IPR011060">
    <property type="entry name" value="RibuloseP-bd_barrel"/>
</dbReference>
<protein>
    <recommendedName>
        <fullName evidence="7">Putative N-acetylmannosamine-6-phosphate 2-epimerase</fullName>
        <ecNumber evidence="7">5.1.3.9</ecNumber>
    </recommendedName>
    <alternativeName>
        <fullName evidence="7">ManNAc-6-P epimerase</fullName>
    </alternativeName>
</protein>
<dbReference type="PANTHER" id="PTHR36204">
    <property type="entry name" value="N-ACETYLMANNOSAMINE-6-PHOSPHATE 2-EPIMERASE-RELATED"/>
    <property type="match status" value="1"/>
</dbReference>
<gene>
    <name evidence="7" type="primary">nanE</name>
    <name evidence="8" type="ORF">CWATWH0003_0204</name>
</gene>
<dbReference type="SUPFAM" id="SSF51366">
    <property type="entry name" value="Ribulose-phoshate binding barrel"/>
    <property type="match status" value="1"/>
</dbReference>
<comment type="catalytic activity">
    <reaction evidence="1 7">
        <text>an N-acyl-D-glucosamine 6-phosphate = an N-acyl-D-mannosamine 6-phosphate</text>
        <dbReference type="Rhea" id="RHEA:23932"/>
        <dbReference type="ChEBI" id="CHEBI:57599"/>
        <dbReference type="ChEBI" id="CHEBI:57666"/>
        <dbReference type="EC" id="5.1.3.9"/>
    </reaction>
</comment>